<organism evidence="1">
    <name type="scientific">Thermorudis peleae</name>
    <dbReference type="NCBI Taxonomy" id="1382356"/>
    <lineage>
        <taxon>Bacteria</taxon>
        <taxon>Pseudomonadati</taxon>
        <taxon>Thermomicrobiota</taxon>
        <taxon>Thermomicrobia</taxon>
        <taxon>Thermomicrobia incertae sedis</taxon>
        <taxon>Thermorudis</taxon>
    </lineage>
</organism>
<proteinExistence type="predicted"/>
<dbReference type="InterPro" id="IPR032466">
    <property type="entry name" value="Metal_Hydrolase"/>
</dbReference>
<dbReference type="InterPro" id="IPR008257">
    <property type="entry name" value="Pept_M19"/>
</dbReference>
<reference evidence="1" key="1">
    <citation type="journal article" date="2020" name="mSystems">
        <title>Genome- and Community-Level Interaction Insights into Carbon Utilization and Element Cycling Functions of Hydrothermarchaeota in Hydrothermal Sediment.</title>
        <authorList>
            <person name="Zhou Z."/>
            <person name="Liu Y."/>
            <person name="Xu W."/>
            <person name="Pan J."/>
            <person name="Luo Z.H."/>
            <person name="Li M."/>
        </authorList>
    </citation>
    <scope>NUCLEOTIDE SEQUENCE [LARGE SCALE GENOMIC DNA]</scope>
    <source>
        <strain evidence="1">SpSt-210</strain>
    </source>
</reference>
<evidence type="ECO:0008006" key="2">
    <source>
        <dbReference type="Google" id="ProtNLM"/>
    </source>
</evidence>
<dbReference type="Gene3D" id="3.20.20.140">
    <property type="entry name" value="Metal-dependent hydrolases"/>
    <property type="match status" value="1"/>
</dbReference>
<comment type="caution">
    <text evidence="1">The sequence shown here is derived from an EMBL/GenBank/DDBJ whole genome shotgun (WGS) entry which is preliminary data.</text>
</comment>
<dbReference type="GO" id="GO:0070573">
    <property type="term" value="F:metallodipeptidase activity"/>
    <property type="evidence" value="ECO:0007669"/>
    <property type="project" value="InterPro"/>
</dbReference>
<dbReference type="GO" id="GO:0006508">
    <property type="term" value="P:proteolysis"/>
    <property type="evidence" value="ECO:0007669"/>
    <property type="project" value="InterPro"/>
</dbReference>
<dbReference type="PANTHER" id="PTHR10443">
    <property type="entry name" value="MICROSOMAL DIPEPTIDASE"/>
    <property type="match status" value="1"/>
</dbReference>
<accession>A0A831X7A4</accession>
<dbReference type="AlphaFoldDB" id="A0A831X7A4"/>
<gene>
    <name evidence="1" type="ORF">ENP34_00425</name>
</gene>
<dbReference type="PROSITE" id="PS51365">
    <property type="entry name" value="RENAL_DIPEPTIDASE_2"/>
    <property type="match status" value="1"/>
</dbReference>
<dbReference type="Pfam" id="PF01244">
    <property type="entry name" value="Peptidase_M19"/>
    <property type="match status" value="1"/>
</dbReference>
<dbReference type="PANTHER" id="PTHR10443:SF12">
    <property type="entry name" value="DIPEPTIDASE"/>
    <property type="match status" value="1"/>
</dbReference>
<sequence length="347" mass="38487">MTSTPLHKGIHPVLEQDHPYIFIDACMQAWPDADYAHAHRHGVTAYAVTAFHPWAGLDEALEGLMFWHLIARLHSHLGIAWIAEDIRRAKCEGRAVFVLASQGGDFIGNALHRIEAFYRLGLRMLIPAYSRTNAICGGCLDRADGGLTSFGELVVAECNRVGLLLDCSHVGKRSSLEIIERSAAPVVFSHSNPRRLVDNPRNIDDEQILACAARGGVIGLAPWGPLVMKPGSRTRPTLDDFVEHIDYVAQLTGSADHIGIGTDMSLGTYPDHEHDPWGEPAYAAVTREYDQHVTADVRSPLRAVEGFSSYPEVLNLVDRLQRRGYGEADVRKILGENMLRVFEQVWR</sequence>
<name>A0A831X7A4_9BACT</name>
<dbReference type="SUPFAM" id="SSF51556">
    <property type="entry name" value="Metallo-dependent hydrolases"/>
    <property type="match status" value="1"/>
</dbReference>
<evidence type="ECO:0000313" key="1">
    <source>
        <dbReference type="EMBL" id="HEG89905.1"/>
    </source>
</evidence>
<dbReference type="EMBL" id="DSIY01000008">
    <property type="protein sequence ID" value="HEG89905.1"/>
    <property type="molecule type" value="Genomic_DNA"/>
</dbReference>
<protein>
    <recommendedName>
        <fullName evidence="2">Membrane dipeptidase</fullName>
    </recommendedName>
</protein>